<evidence type="ECO:0008006" key="3">
    <source>
        <dbReference type="Google" id="ProtNLM"/>
    </source>
</evidence>
<proteinExistence type="predicted"/>
<accession>A0A4Y7RYW7</accession>
<evidence type="ECO:0000313" key="1">
    <source>
        <dbReference type="EMBL" id="TEB14215.1"/>
    </source>
</evidence>
<comment type="caution">
    <text evidence="1">The sequence shown here is derived from an EMBL/GenBank/DDBJ whole genome shotgun (WGS) entry which is preliminary data.</text>
</comment>
<organism evidence="1 2">
    <name type="scientific">Coprinellus micaceus</name>
    <name type="common">Glistening ink-cap mushroom</name>
    <name type="synonym">Coprinus micaceus</name>
    <dbReference type="NCBI Taxonomy" id="71717"/>
    <lineage>
        <taxon>Eukaryota</taxon>
        <taxon>Fungi</taxon>
        <taxon>Dikarya</taxon>
        <taxon>Basidiomycota</taxon>
        <taxon>Agaricomycotina</taxon>
        <taxon>Agaricomycetes</taxon>
        <taxon>Agaricomycetidae</taxon>
        <taxon>Agaricales</taxon>
        <taxon>Agaricineae</taxon>
        <taxon>Psathyrellaceae</taxon>
        <taxon>Coprinellus</taxon>
    </lineage>
</organism>
<gene>
    <name evidence="1" type="ORF">FA13DRAFT_1748071</name>
</gene>
<keyword evidence="2" id="KW-1185">Reference proteome</keyword>
<dbReference type="AlphaFoldDB" id="A0A4Y7RYW7"/>
<reference evidence="1 2" key="1">
    <citation type="journal article" date="2019" name="Nat. Ecol. Evol.">
        <title>Megaphylogeny resolves global patterns of mushroom evolution.</title>
        <authorList>
            <person name="Varga T."/>
            <person name="Krizsan K."/>
            <person name="Foldi C."/>
            <person name="Dima B."/>
            <person name="Sanchez-Garcia M."/>
            <person name="Sanchez-Ramirez S."/>
            <person name="Szollosi G.J."/>
            <person name="Szarkandi J.G."/>
            <person name="Papp V."/>
            <person name="Albert L."/>
            <person name="Andreopoulos W."/>
            <person name="Angelini C."/>
            <person name="Antonin V."/>
            <person name="Barry K.W."/>
            <person name="Bougher N.L."/>
            <person name="Buchanan P."/>
            <person name="Buyck B."/>
            <person name="Bense V."/>
            <person name="Catcheside P."/>
            <person name="Chovatia M."/>
            <person name="Cooper J."/>
            <person name="Damon W."/>
            <person name="Desjardin D."/>
            <person name="Finy P."/>
            <person name="Geml J."/>
            <person name="Haridas S."/>
            <person name="Hughes K."/>
            <person name="Justo A."/>
            <person name="Karasinski D."/>
            <person name="Kautmanova I."/>
            <person name="Kiss B."/>
            <person name="Kocsube S."/>
            <person name="Kotiranta H."/>
            <person name="LaButti K.M."/>
            <person name="Lechner B.E."/>
            <person name="Liimatainen K."/>
            <person name="Lipzen A."/>
            <person name="Lukacs Z."/>
            <person name="Mihaltcheva S."/>
            <person name="Morgado L.N."/>
            <person name="Niskanen T."/>
            <person name="Noordeloos M.E."/>
            <person name="Ohm R.A."/>
            <person name="Ortiz-Santana B."/>
            <person name="Ovrebo C."/>
            <person name="Racz N."/>
            <person name="Riley R."/>
            <person name="Savchenko A."/>
            <person name="Shiryaev A."/>
            <person name="Soop K."/>
            <person name="Spirin V."/>
            <person name="Szebenyi C."/>
            <person name="Tomsovsky M."/>
            <person name="Tulloss R.E."/>
            <person name="Uehling J."/>
            <person name="Grigoriev I.V."/>
            <person name="Vagvolgyi C."/>
            <person name="Papp T."/>
            <person name="Martin F.M."/>
            <person name="Miettinen O."/>
            <person name="Hibbett D.S."/>
            <person name="Nagy L.G."/>
        </authorList>
    </citation>
    <scope>NUCLEOTIDE SEQUENCE [LARGE SCALE GENOMIC DNA]</scope>
    <source>
        <strain evidence="1 2">FP101781</strain>
    </source>
</reference>
<dbReference type="Proteomes" id="UP000298030">
    <property type="component" value="Unassembled WGS sequence"/>
</dbReference>
<sequence length="184" mass="20253">MMENANPEQELPAEILDEIFSLAITSLLTYEDAGTLLNIGLACHAWHIALSPWSTLCCSSCPQLQSLTLRFSHAACFETLMDGIQAQATSSTRPDTPLSSLRSVKHGFRECVPSQRPNTILESIFADLPHSLEILHLELGRVISRLSTTDIHVPAPPSTFLSNLKSLTINSEQDTPLFLSALRR</sequence>
<evidence type="ECO:0000313" key="2">
    <source>
        <dbReference type="Proteomes" id="UP000298030"/>
    </source>
</evidence>
<protein>
    <recommendedName>
        <fullName evidence="3">F-box domain-containing protein</fullName>
    </recommendedName>
</protein>
<dbReference type="EMBL" id="QPFP01000396">
    <property type="protein sequence ID" value="TEB14215.1"/>
    <property type="molecule type" value="Genomic_DNA"/>
</dbReference>
<name>A0A4Y7RYW7_COPMI</name>